<gene>
    <name evidence="10" type="ORF">CGC21_37465</name>
</gene>
<dbReference type="PANTHER" id="PTHR22455">
    <property type="entry name" value="CILIA- AND FLAGELLA-ASSOCIATED PROTEIN 91"/>
    <property type="match status" value="1"/>
</dbReference>
<feature type="region of interest" description="Disordered" evidence="7">
    <location>
        <begin position="362"/>
        <end position="436"/>
    </location>
</feature>
<dbReference type="InterPro" id="IPR026720">
    <property type="entry name" value="CFAP91"/>
</dbReference>
<evidence type="ECO:0000313" key="11">
    <source>
        <dbReference type="Proteomes" id="UP000318447"/>
    </source>
</evidence>
<evidence type="ECO:0000256" key="6">
    <source>
        <dbReference type="ARBA" id="ARBA00029555"/>
    </source>
</evidence>
<name>A0A504XX45_LEIDO</name>
<comment type="subcellular location">
    <subcellularLocation>
        <location evidence="1">Cytoplasm</location>
        <location evidence="1">Cytoskeleton</location>
        <location evidence="1">Cilium axoneme</location>
    </subcellularLocation>
</comment>
<dbReference type="EMBL" id="RHLC01000007">
    <property type="protein sequence ID" value="TPP53642.1"/>
    <property type="molecule type" value="Genomic_DNA"/>
</dbReference>
<feature type="region of interest" description="Disordered" evidence="7">
    <location>
        <begin position="611"/>
        <end position="642"/>
    </location>
</feature>
<accession>A0A504XX45</accession>
<keyword evidence="8" id="KW-0812">Transmembrane</keyword>
<evidence type="ECO:0000256" key="4">
    <source>
        <dbReference type="ARBA" id="ARBA00023273"/>
    </source>
</evidence>
<keyword evidence="3" id="KW-0206">Cytoskeleton</keyword>
<feature type="domain" description="CFAP91" evidence="9">
    <location>
        <begin position="439"/>
        <end position="592"/>
    </location>
</feature>
<dbReference type="VEuPathDB" id="TriTrypDB:LdBPK_332350.1"/>
<evidence type="ECO:0000256" key="5">
    <source>
        <dbReference type="ARBA" id="ARBA00029468"/>
    </source>
</evidence>
<evidence type="ECO:0000259" key="9">
    <source>
        <dbReference type="Pfam" id="PF14738"/>
    </source>
</evidence>
<feature type="compositionally biased region" description="Gly residues" evidence="7">
    <location>
        <begin position="391"/>
        <end position="403"/>
    </location>
</feature>
<dbReference type="Proteomes" id="UP000318447">
    <property type="component" value="Unassembled WGS sequence"/>
</dbReference>
<feature type="compositionally biased region" description="Polar residues" evidence="7">
    <location>
        <begin position="622"/>
        <end position="638"/>
    </location>
</feature>
<evidence type="ECO:0000256" key="7">
    <source>
        <dbReference type="SAM" id="MobiDB-lite"/>
    </source>
</evidence>
<dbReference type="VEuPathDB" id="TriTrypDB:LdBPK_332340.1"/>
<dbReference type="VEuPathDB" id="TriTrypDB:LDHU3_33.3390"/>
<protein>
    <recommendedName>
        <fullName evidence="6">Cilia- and flagella-associated protein 91</fullName>
    </recommendedName>
</protein>
<evidence type="ECO:0000256" key="3">
    <source>
        <dbReference type="ARBA" id="ARBA00023212"/>
    </source>
</evidence>
<dbReference type="GO" id="GO:0005930">
    <property type="term" value="C:axoneme"/>
    <property type="evidence" value="ECO:0007669"/>
    <property type="project" value="UniProtKB-SubCell"/>
</dbReference>
<evidence type="ECO:0000256" key="1">
    <source>
        <dbReference type="ARBA" id="ARBA00004430"/>
    </source>
</evidence>
<dbReference type="PANTHER" id="PTHR22455:SF10">
    <property type="entry name" value="CILIA- AND FLAGELLA-ASSOCIATED PROTEIN 91"/>
    <property type="match status" value="1"/>
</dbReference>
<keyword evidence="8" id="KW-0472">Membrane</keyword>
<feature type="transmembrane region" description="Helical" evidence="8">
    <location>
        <begin position="179"/>
        <end position="201"/>
    </location>
</feature>
<reference evidence="11" key="1">
    <citation type="submission" date="2019-02" db="EMBL/GenBank/DDBJ databases">
        <title>FDA dAtabase for Regulatory Grade micrObial Sequences (FDA-ARGOS): Supporting development and validation of Infectious Disease Dx tests.</title>
        <authorList>
            <person name="Duncan R."/>
            <person name="Fisher C."/>
            <person name="Tallon L."/>
            <person name="Sadzewicz L."/>
            <person name="Sengamalay N."/>
            <person name="Ott S."/>
            <person name="Godinez A."/>
            <person name="Nagaraj S."/>
            <person name="Vavikolanu K."/>
            <person name="Nadendla S."/>
            <person name="Aluvathingal J."/>
            <person name="Sichtig H."/>
        </authorList>
    </citation>
    <scope>NUCLEOTIDE SEQUENCE [LARGE SCALE GENOMIC DNA]</scope>
    <source>
        <strain evidence="11">FDAARGOS_361</strain>
    </source>
</reference>
<evidence type="ECO:0000256" key="2">
    <source>
        <dbReference type="ARBA" id="ARBA00022490"/>
    </source>
</evidence>
<evidence type="ECO:0000256" key="8">
    <source>
        <dbReference type="SAM" id="Phobius"/>
    </source>
</evidence>
<dbReference type="VEuPathDB" id="TriTrypDB:LDHU3_33.3380"/>
<dbReference type="VEuPathDB" id="TriTrypDB:LdCL_330030400"/>
<dbReference type="InterPro" id="IPR032840">
    <property type="entry name" value="CFAP91_dom"/>
</dbReference>
<dbReference type="AlphaFoldDB" id="A0A504XX45"/>
<keyword evidence="4" id="KW-0966">Cell projection</keyword>
<dbReference type="VEuPathDB" id="TriTrypDB:LdCL_330030500"/>
<organism evidence="10 11">
    <name type="scientific">Leishmania donovani</name>
    <dbReference type="NCBI Taxonomy" id="5661"/>
    <lineage>
        <taxon>Eukaryota</taxon>
        <taxon>Discoba</taxon>
        <taxon>Euglenozoa</taxon>
        <taxon>Kinetoplastea</taxon>
        <taxon>Metakinetoplastina</taxon>
        <taxon>Trypanosomatida</taxon>
        <taxon>Trypanosomatidae</taxon>
        <taxon>Leishmaniinae</taxon>
        <taxon>Leishmania</taxon>
    </lineage>
</organism>
<sequence length="1035" mass="114227">MLSRILGEHLRGGAAAACVSARCSAASPAIRLGRLNACGLPGSLAGSSSDSRSSFSQCVAAAPVFLVSSKRFVQFEQTSETLLGINKSKRAMHNRWVTKSTKEYMSEADSKVSKGNSLLFGARERRREGMEKRKERFREVAEETDRTFELELERMRDDKDRRWKKGFNFFKRQGKAFTLLYIVAYVAPLAILYVGFASGLLPKDAVFEFLFFFLQTFMDREMFFERVAAWDTYSNFGFAFVVNETLEFLRFPLVMFFFYQARPFLTGVNQRVKASIFRFNAAEQQRAQQLRGGRGYPTEVAGRDRVKFFRRPVEPANIVLENANNNANTATCADAMQAQFAASCPSFSMPSNAAAFASSVPHGRAAGRTSQRPSSALGWRPRQADSSSRMGGNGFLRRGGAGLRGAKPHHLPSLERGDAADAVSSGGEAQPDGRAVASVQTMYRDNEAQTDPYSPDYVIPEGAPTPEILGLQSLTYQNGGLPSGKEGVELIQRLRRRRDVEASLPTGTDAASIEARYTALHELEEKEWAEREDHVAQLQQRRLERLRESLLAREVAREEANRRRLGQIKSQYLESLGGKLTSLEMRRMAASKRGTDKMAQLQALGIGGAAGQTSEAGATLGIPSTTASMKRSTATSKSGRAKPSIATYSRYGTDGAPPQIEQSDITGGSSIDARLRAARQAFNYDIRPQLLADPAGTEVVDAERGARVDRVSPKTFVVPENEAVQRLPTLYQRREQERVLHSLEYAYNKLHPSEDAEGGKACEMTAQRVLELYRATPKLQRPETPVLRLDGDEQEEEQDACILLQRLLRGRAVQNDFFDGRERCRGLIEELQAASTAQTADQLAAAKRKEELLAAEREAEAQHIVGSALGAIAHDTLGFLSQELGRQQDMAALRRLQEEAEVVRATREAAERARRAEVRQQRDRNEVAYAAYMRATDTTLQCFLDDVTRSAVEETAMAVAVEAERARQAAHPSPRHPATEEEAEDAVCDMLDGFVIPAILDAIGLQGRELEKKAVAGAALDAAHTLSKACGRPPT</sequence>
<keyword evidence="2" id="KW-0963">Cytoplasm</keyword>
<evidence type="ECO:0000313" key="10">
    <source>
        <dbReference type="EMBL" id="TPP53642.1"/>
    </source>
</evidence>
<dbReference type="Pfam" id="PF14738">
    <property type="entry name" value="CFAP91"/>
    <property type="match status" value="1"/>
</dbReference>
<comment type="similarity">
    <text evidence="5">Belongs to the CFAP91 family.</text>
</comment>
<comment type="caution">
    <text evidence="10">The sequence shown here is derived from an EMBL/GenBank/DDBJ whole genome shotgun (WGS) entry which is preliminary data.</text>
</comment>
<proteinExistence type="inferred from homology"/>
<keyword evidence="8" id="KW-1133">Transmembrane helix</keyword>